<evidence type="ECO:0000313" key="2">
    <source>
        <dbReference type="EMBL" id="GCE63137.1"/>
    </source>
</evidence>
<sequence>MKLDPPLKTQFESEDPDDPERFSNLEKPELHSTIPKRSLISASENLSLKPSLEKYQTLASTQTKLFCFRSTEDSASNSSSESISATVGVWARSEATTSTELVSLKGGFGF</sequence>
<protein>
    <submittedName>
        <fullName evidence="2">Uncharacterized protein</fullName>
    </submittedName>
</protein>
<name>A0A478FPZ6_9MOLU</name>
<gene>
    <name evidence="2" type="ORF">MHSWG343_01150</name>
</gene>
<dbReference type="RefSeq" id="WP_216082723.1">
    <property type="nucleotide sequence ID" value="NZ_CACTIB010000004.1"/>
</dbReference>
<dbReference type="Proteomes" id="UP000324831">
    <property type="component" value="Unassembled WGS sequence"/>
</dbReference>
<evidence type="ECO:0000313" key="3">
    <source>
        <dbReference type="Proteomes" id="UP000324831"/>
    </source>
</evidence>
<accession>A0A478FPZ6</accession>
<proteinExistence type="predicted"/>
<reference evidence="2 3" key="1">
    <citation type="submission" date="2019-01" db="EMBL/GenBank/DDBJ databases">
        <title>Draft genome sequences of Candidatus Mycoplasma haemohominis SWG34-3 identified from a patient with pyrexia, anemia and liver dysfunction.</title>
        <authorList>
            <person name="Sekizuka T."/>
            <person name="Hattori N."/>
            <person name="Katano H."/>
            <person name="Takuma T."/>
            <person name="Ito T."/>
            <person name="Arai N."/>
            <person name="Yanai R."/>
            <person name="Ishii S."/>
            <person name="Miura Y."/>
            <person name="Tokunaga T."/>
            <person name="Watanabe H."/>
            <person name="Nomura N."/>
            <person name="Eguchi J."/>
            <person name="Arai T."/>
            <person name="Hasegawa H."/>
            <person name="Nakamaki T."/>
            <person name="Wakita T."/>
            <person name="Niki Y."/>
            <person name="Kuroda M."/>
        </authorList>
    </citation>
    <scope>NUCLEOTIDE SEQUENCE [LARGE SCALE GENOMIC DNA]</scope>
    <source>
        <strain evidence="2">SWG34-3</strain>
    </source>
</reference>
<feature type="compositionally biased region" description="Basic and acidic residues" evidence="1">
    <location>
        <begin position="19"/>
        <end position="30"/>
    </location>
</feature>
<feature type="region of interest" description="Disordered" evidence="1">
    <location>
        <begin position="1"/>
        <end position="30"/>
    </location>
</feature>
<evidence type="ECO:0000256" key="1">
    <source>
        <dbReference type="SAM" id="MobiDB-lite"/>
    </source>
</evidence>
<organism evidence="2 3">
    <name type="scientific">Candidatus Mycoplasma haematohominis</name>
    <dbReference type="NCBI Taxonomy" id="1494318"/>
    <lineage>
        <taxon>Bacteria</taxon>
        <taxon>Bacillati</taxon>
        <taxon>Mycoplasmatota</taxon>
        <taxon>Mollicutes</taxon>
        <taxon>Mycoplasmataceae</taxon>
        <taxon>Mycoplasma</taxon>
    </lineage>
</organism>
<comment type="caution">
    <text evidence="2">The sequence shown here is derived from an EMBL/GenBank/DDBJ whole genome shotgun (WGS) entry which is preliminary data.</text>
</comment>
<dbReference type="EMBL" id="BIMN01000001">
    <property type="protein sequence ID" value="GCE63137.1"/>
    <property type="molecule type" value="Genomic_DNA"/>
</dbReference>
<dbReference type="AlphaFoldDB" id="A0A478FPZ6"/>